<feature type="transmembrane region" description="Helical" evidence="1">
    <location>
        <begin position="12"/>
        <end position="31"/>
    </location>
</feature>
<name>A0ABD0JZK7_9CAEN</name>
<sequence length="323" mass="36120">MAMGDGTHTSLYMAALFCTLFVSTNFVNKYVLSVLRFTYPTIFQGWQTLVGVVVLKMLIAAGQVEPLLKGMGRQDVAPWIPGMMMFLVSIYSGSRALANLPVPVFFSLQNTVVVFKVITQLLLQKKFSSEGYFWMAIHVISNGSFYVYTNMMKGRLKLRSLDRLYCCYLYSVVMLAPCSYLLGDALEAVNYPYLYFAKFYIGCVFSGMLGIFLNVSAMRLQEHDLLPSGLDFSAVQAIARICGSTLSLFVFQTLLTANFAFLLAVNQVCSVVVLDAVSRTSLQLPHIIPAELAGSPRRPASVPDIRQLERHELQQDMLRIELK</sequence>
<keyword evidence="1" id="KW-0472">Membrane</keyword>
<evidence type="ECO:0000313" key="3">
    <source>
        <dbReference type="Proteomes" id="UP001519460"/>
    </source>
</evidence>
<evidence type="ECO:0000256" key="1">
    <source>
        <dbReference type="SAM" id="Phobius"/>
    </source>
</evidence>
<organism evidence="2 3">
    <name type="scientific">Batillaria attramentaria</name>
    <dbReference type="NCBI Taxonomy" id="370345"/>
    <lineage>
        <taxon>Eukaryota</taxon>
        <taxon>Metazoa</taxon>
        <taxon>Spiralia</taxon>
        <taxon>Lophotrochozoa</taxon>
        <taxon>Mollusca</taxon>
        <taxon>Gastropoda</taxon>
        <taxon>Caenogastropoda</taxon>
        <taxon>Sorbeoconcha</taxon>
        <taxon>Cerithioidea</taxon>
        <taxon>Batillariidae</taxon>
        <taxon>Batillaria</taxon>
    </lineage>
</organism>
<proteinExistence type="predicted"/>
<protein>
    <recommendedName>
        <fullName evidence="4">Transmembrane protein 241</fullName>
    </recommendedName>
</protein>
<dbReference type="AlphaFoldDB" id="A0ABD0JZK7"/>
<dbReference type="Proteomes" id="UP001519460">
    <property type="component" value="Unassembled WGS sequence"/>
</dbReference>
<feature type="transmembrane region" description="Helical" evidence="1">
    <location>
        <begin position="43"/>
        <end position="64"/>
    </location>
</feature>
<feature type="transmembrane region" description="Helical" evidence="1">
    <location>
        <begin position="131"/>
        <end position="151"/>
    </location>
</feature>
<keyword evidence="3" id="KW-1185">Reference proteome</keyword>
<feature type="transmembrane region" description="Helical" evidence="1">
    <location>
        <begin position="76"/>
        <end position="93"/>
    </location>
</feature>
<comment type="caution">
    <text evidence="2">The sequence shown here is derived from an EMBL/GenBank/DDBJ whole genome shotgun (WGS) entry which is preliminary data.</text>
</comment>
<gene>
    <name evidence="2" type="ORF">BaRGS_00028651</name>
</gene>
<feature type="transmembrane region" description="Helical" evidence="1">
    <location>
        <begin position="100"/>
        <end position="119"/>
    </location>
</feature>
<feature type="transmembrane region" description="Helical" evidence="1">
    <location>
        <begin position="163"/>
        <end position="183"/>
    </location>
</feature>
<reference evidence="2 3" key="1">
    <citation type="journal article" date="2023" name="Sci. Data">
        <title>Genome assembly of the Korean intertidal mud-creeper Batillaria attramentaria.</title>
        <authorList>
            <person name="Patra A.K."/>
            <person name="Ho P.T."/>
            <person name="Jun S."/>
            <person name="Lee S.J."/>
            <person name="Kim Y."/>
            <person name="Won Y.J."/>
        </authorList>
    </citation>
    <scope>NUCLEOTIDE SEQUENCE [LARGE SCALE GENOMIC DNA]</scope>
    <source>
        <strain evidence="2">Wonlab-2016</strain>
    </source>
</reference>
<accession>A0ABD0JZK7</accession>
<evidence type="ECO:0008006" key="4">
    <source>
        <dbReference type="Google" id="ProtNLM"/>
    </source>
</evidence>
<dbReference type="EMBL" id="JACVVK020000288">
    <property type="protein sequence ID" value="KAK7480091.1"/>
    <property type="molecule type" value="Genomic_DNA"/>
</dbReference>
<keyword evidence="1" id="KW-0812">Transmembrane</keyword>
<feature type="transmembrane region" description="Helical" evidence="1">
    <location>
        <begin position="195"/>
        <end position="217"/>
    </location>
</feature>
<evidence type="ECO:0000313" key="2">
    <source>
        <dbReference type="EMBL" id="KAK7480091.1"/>
    </source>
</evidence>
<keyword evidence="1" id="KW-1133">Transmembrane helix</keyword>